<dbReference type="SMART" id="SM00530">
    <property type="entry name" value="HTH_XRE"/>
    <property type="match status" value="1"/>
</dbReference>
<reference evidence="3" key="1">
    <citation type="submission" date="2020-03" db="EMBL/GenBank/DDBJ databases">
        <title>The deep terrestrial virosphere.</title>
        <authorList>
            <person name="Holmfeldt K."/>
            <person name="Nilsson E."/>
            <person name="Simone D."/>
            <person name="Lopez-Fernandez M."/>
            <person name="Wu X."/>
            <person name="de Brujin I."/>
            <person name="Lundin D."/>
            <person name="Andersson A."/>
            <person name="Bertilsson S."/>
            <person name="Dopson M."/>
        </authorList>
    </citation>
    <scope>NUCLEOTIDE SEQUENCE</scope>
    <source>
        <strain evidence="3">TM448A01214</strain>
        <strain evidence="4">TM448B03012</strain>
    </source>
</reference>
<dbReference type="PANTHER" id="PTHR46797">
    <property type="entry name" value="HTH-TYPE TRANSCRIPTIONAL REGULATOR"/>
    <property type="match status" value="1"/>
</dbReference>
<dbReference type="PANTHER" id="PTHR46797:SF1">
    <property type="entry name" value="METHYLPHOSPHONATE SYNTHASE"/>
    <property type="match status" value="1"/>
</dbReference>
<evidence type="ECO:0000259" key="2">
    <source>
        <dbReference type="PROSITE" id="PS50943"/>
    </source>
</evidence>
<dbReference type="SUPFAM" id="SSF47413">
    <property type="entry name" value="lambda repressor-like DNA-binding domains"/>
    <property type="match status" value="1"/>
</dbReference>
<evidence type="ECO:0000256" key="1">
    <source>
        <dbReference type="ARBA" id="ARBA00023125"/>
    </source>
</evidence>
<dbReference type="PROSITE" id="PS50943">
    <property type="entry name" value="HTH_CROC1"/>
    <property type="match status" value="1"/>
</dbReference>
<dbReference type="InterPro" id="IPR050807">
    <property type="entry name" value="TransReg_Diox_bact_type"/>
</dbReference>
<dbReference type="EMBL" id="MT144113">
    <property type="protein sequence ID" value="QJA48996.1"/>
    <property type="molecule type" value="Genomic_DNA"/>
</dbReference>
<evidence type="ECO:0000313" key="3">
    <source>
        <dbReference type="EMBL" id="QJA48996.1"/>
    </source>
</evidence>
<dbReference type="Gene3D" id="1.10.260.40">
    <property type="entry name" value="lambda repressor-like DNA-binding domains"/>
    <property type="match status" value="1"/>
</dbReference>
<feature type="domain" description="HTH cro/C1-type" evidence="2">
    <location>
        <begin position="7"/>
        <end position="61"/>
    </location>
</feature>
<accession>A0A6H1ZM43</accession>
<evidence type="ECO:0000313" key="4">
    <source>
        <dbReference type="EMBL" id="QJI02227.1"/>
    </source>
</evidence>
<protein>
    <submittedName>
        <fullName evidence="3">Putative DNA binding, helix-turn-helix domain containing protein</fullName>
    </submittedName>
</protein>
<dbReference type="InterPro" id="IPR010982">
    <property type="entry name" value="Lambda_DNA-bd_dom_sf"/>
</dbReference>
<dbReference type="CDD" id="cd00093">
    <property type="entry name" value="HTH_XRE"/>
    <property type="match status" value="1"/>
</dbReference>
<dbReference type="GO" id="GO:0005829">
    <property type="term" value="C:cytosol"/>
    <property type="evidence" value="ECO:0007669"/>
    <property type="project" value="TreeGrafter"/>
</dbReference>
<dbReference type="AlphaFoldDB" id="A0A6H1ZM43"/>
<dbReference type="GO" id="GO:0003700">
    <property type="term" value="F:DNA-binding transcription factor activity"/>
    <property type="evidence" value="ECO:0007669"/>
    <property type="project" value="TreeGrafter"/>
</dbReference>
<dbReference type="Pfam" id="PF13560">
    <property type="entry name" value="HTH_31"/>
    <property type="match status" value="1"/>
</dbReference>
<name>A0A6H1ZM43_9ZZZZ</name>
<dbReference type="EMBL" id="MT144984">
    <property type="protein sequence ID" value="QJI02227.1"/>
    <property type="molecule type" value="Genomic_DNA"/>
</dbReference>
<proteinExistence type="predicted"/>
<keyword evidence="1" id="KW-0238">DNA-binding</keyword>
<dbReference type="GO" id="GO:0003677">
    <property type="term" value="F:DNA binding"/>
    <property type="evidence" value="ECO:0007669"/>
    <property type="project" value="UniProtKB-KW"/>
</dbReference>
<gene>
    <name evidence="3" type="ORF">TM448A01214_0002</name>
    <name evidence="4" type="ORF">TM448B03012_0011</name>
</gene>
<sequence length="66" mass="7199">MSLGENIKIARIRAKLSQGEMAKRAEISQNYLCLIEGDNQVPSIAVLDKIASACNTTSSELMKESE</sequence>
<dbReference type="InterPro" id="IPR001387">
    <property type="entry name" value="Cro/C1-type_HTH"/>
</dbReference>
<organism evidence="3">
    <name type="scientific">viral metagenome</name>
    <dbReference type="NCBI Taxonomy" id="1070528"/>
    <lineage>
        <taxon>unclassified sequences</taxon>
        <taxon>metagenomes</taxon>
        <taxon>organismal metagenomes</taxon>
    </lineage>
</organism>